<protein>
    <submittedName>
        <fullName evidence="1">Uncharacterized protein</fullName>
    </submittedName>
</protein>
<proteinExistence type="predicted"/>
<dbReference type="AlphaFoldDB" id="A0A0B6YAE9"/>
<gene>
    <name evidence="1" type="primary">ORF19340</name>
</gene>
<organism evidence="1">
    <name type="scientific">Arion vulgaris</name>
    <dbReference type="NCBI Taxonomy" id="1028688"/>
    <lineage>
        <taxon>Eukaryota</taxon>
        <taxon>Metazoa</taxon>
        <taxon>Spiralia</taxon>
        <taxon>Lophotrochozoa</taxon>
        <taxon>Mollusca</taxon>
        <taxon>Gastropoda</taxon>
        <taxon>Heterobranchia</taxon>
        <taxon>Euthyneura</taxon>
        <taxon>Panpulmonata</taxon>
        <taxon>Eupulmonata</taxon>
        <taxon>Stylommatophora</taxon>
        <taxon>Helicina</taxon>
        <taxon>Arionoidea</taxon>
        <taxon>Arionidae</taxon>
        <taxon>Arion</taxon>
    </lineage>
</organism>
<evidence type="ECO:0000313" key="1">
    <source>
        <dbReference type="EMBL" id="CEK53174.1"/>
    </source>
</evidence>
<sequence length="60" mass="6754">MNAKQKKSAVLICHCFSGTKLKLGRPTSLCCHRADSQQSMYRDHYAIMAHSASFAKRLIL</sequence>
<reference evidence="1" key="1">
    <citation type="submission" date="2014-12" db="EMBL/GenBank/DDBJ databases">
        <title>Insight into the proteome of Arion vulgaris.</title>
        <authorList>
            <person name="Aradska J."/>
            <person name="Bulat T."/>
            <person name="Smidak R."/>
            <person name="Sarate P."/>
            <person name="Gangsoo J."/>
            <person name="Sialana F."/>
            <person name="Bilban M."/>
            <person name="Lubec G."/>
        </authorList>
    </citation>
    <scope>NUCLEOTIDE SEQUENCE</scope>
    <source>
        <tissue evidence="1">Skin</tissue>
    </source>
</reference>
<accession>A0A0B6YAE9</accession>
<dbReference type="EMBL" id="HACG01006309">
    <property type="protein sequence ID" value="CEK53174.1"/>
    <property type="molecule type" value="Transcribed_RNA"/>
</dbReference>
<name>A0A0B6YAE9_9EUPU</name>